<dbReference type="SMART" id="SM00448">
    <property type="entry name" value="REC"/>
    <property type="match status" value="1"/>
</dbReference>
<evidence type="ECO:0000259" key="2">
    <source>
        <dbReference type="PROSITE" id="PS50110"/>
    </source>
</evidence>
<gene>
    <name evidence="3" type="ORF">D0T11_08795</name>
</gene>
<sequence length="133" mass="14584">MPKLPCVLLADDDSITNYLNQRLLTRLGVAGELSVALNGEQALAMLRDYFGRHPTGGPVLVLLDVKMPVMGGLRFLDALEQLPQAEAVVTVILTTSLHPQDTAQLREHRIAGFLSKPLTAEKMQDLLSTHFPQ</sequence>
<proteinExistence type="predicted"/>
<feature type="modified residue" description="4-aspartylphosphate" evidence="1">
    <location>
        <position position="64"/>
    </location>
</feature>
<dbReference type="Pfam" id="PF00072">
    <property type="entry name" value="Response_reg"/>
    <property type="match status" value="1"/>
</dbReference>
<dbReference type="PROSITE" id="PS50110">
    <property type="entry name" value="RESPONSE_REGULATORY"/>
    <property type="match status" value="1"/>
</dbReference>
<dbReference type="EMBL" id="QYCN01000011">
    <property type="protein sequence ID" value="RIY10751.1"/>
    <property type="molecule type" value="Genomic_DNA"/>
</dbReference>
<dbReference type="GO" id="GO:0000160">
    <property type="term" value="P:phosphorelay signal transduction system"/>
    <property type="evidence" value="ECO:0007669"/>
    <property type="project" value="InterPro"/>
</dbReference>
<name>A0A418R028_9BACT</name>
<dbReference type="RefSeq" id="WP_119655418.1">
    <property type="nucleotide sequence ID" value="NZ_JBHUOI010000025.1"/>
</dbReference>
<dbReference type="InterPro" id="IPR011006">
    <property type="entry name" value="CheY-like_superfamily"/>
</dbReference>
<keyword evidence="4" id="KW-1185">Reference proteome</keyword>
<keyword evidence="1" id="KW-0597">Phosphoprotein</keyword>
<dbReference type="Proteomes" id="UP000284250">
    <property type="component" value="Unassembled WGS sequence"/>
</dbReference>
<accession>A0A418R028</accession>
<dbReference type="SUPFAM" id="SSF52172">
    <property type="entry name" value="CheY-like"/>
    <property type="match status" value="1"/>
</dbReference>
<dbReference type="InterPro" id="IPR052893">
    <property type="entry name" value="TCS_response_regulator"/>
</dbReference>
<dbReference type="OrthoDB" id="1524091at2"/>
<evidence type="ECO:0000313" key="4">
    <source>
        <dbReference type="Proteomes" id="UP000284250"/>
    </source>
</evidence>
<feature type="domain" description="Response regulatory" evidence="2">
    <location>
        <begin position="6"/>
        <end position="131"/>
    </location>
</feature>
<dbReference type="Gene3D" id="3.40.50.2300">
    <property type="match status" value="1"/>
</dbReference>
<reference evidence="3 4" key="1">
    <citation type="submission" date="2019-01" db="EMBL/GenBank/DDBJ databases">
        <title>Hymenobacter humicola sp. nov., isolated from soils in Antarctica.</title>
        <authorList>
            <person name="Sedlacek I."/>
            <person name="Holochova P."/>
            <person name="Kralova S."/>
            <person name="Pantucek R."/>
            <person name="Stankova E."/>
            <person name="Vrbovska V."/>
            <person name="Kristofova L."/>
            <person name="Svec P."/>
            <person name="Busse H.-J."/>
        </authorList>
    </citation>
    <scope>NUCLEOTIDE SEQUENCE [LARGE SCALE GENOMIC DNA]</scope>
    <source>
        <strain evidence="3 4">CCM 8852</strain>
    </source>
</reference>
<evidence type="ECO:0000313" key="3">
    <source>
        <dbReference type="EMBL" id="RIY10751.1"/>
    </source>
</evidence>
<dbReference type="PANTHER" id="PTHR44520">
    <property type="entry name" value="RESPONSE REGULATOR RCP1-RELATED"/>
    <property type="match status" value="1"/>
</dbReference>
<dbReference type="InterPro" id="IPR001789">
    <property type="entry name" value="Sig_transdc_resp-reg_receiver"/>
</dbReference>
<comment type="caution">
    <text evidence="3">The sequence shown here is derived from an EMBL/GenBank/DDBJ whole genome shotgun (WGS) entry which is preliminary data.</text>
</comment>
<dbReference type="AlphaFoldDB" id="A0A418R028"/>
<evidence type="ECO:0000256" key="1">
    <source>
        <dbReference type="PROSITE-ProRule" id="PRU00169"/>
    </source>
</evidence>
<dbReference type="PANTHER" id="PTHR44520:SF2">
    <property type="entry name" value="RESPONSE REGULATOR RCP1"/>
    <property type="match status" value="1"/>
</dbReference>
<protein>
    <submittedName>
        <fullName evidence="3">Response regulator</fullName>
    </submittedName>
</protein>
<organism evidence="3 4">
    <name type="scientific">Hymenobacter rubripertinctus</name>
    <dbReference type="NCBI Taxonomy" id="2029981"/>
    <lineage>
        <taxon>Bacteria</taxon>
        <taxon>Pseudomonadati</taxon>
        <taxon>Bacteroidota</taxon>
        <taxon>Cytophagia</taxon>
        <taxon>Cytophagales</taxon>
        <taxon>Hymenobacteraceae</taxon>
        <taxon>Hymenobacter</taxon>
    </lineage>
</organism>